<feature type="transmembrane region" description="Helical" evidence="1">
    <location>
        <begin position="36"/>
        <end position="61"/>
    </location>
</feature>
<dbReference type="AlphaFoldDB" id="A0A239J484"/>
<reference evidence="2 3" key="1">
    <citation type="submission" date="2017-06" db="EMBL/GenBank/DDBJ databases">
        <authorList>
            <person name="Kim H.J."/>
            <person name="Triplett B.A."/>
        </authorList>
    </citation>
    <scope>NUCLEOTIDE SEQUENCE [LARGE SCALE GENOMIC DNA]</scope>
    <source>
        <strain evidence="2 3">DSM 19307</strain>
    </source>
</reference>
<name>A0A239J484_EKHLU</name>
<keyword evidence="1" id="KW-1133">Transmembrane helix</keyword>
<evidence type="ECO:0000313" key="2">
    <source>
        <dbReference type="EMBL" id="SNT00836.1"/>
    </source>
</evidence>
<keyword evidence="1" id="KW-0472">Membrane</keyword>
<evidence type="ECO:0000256" key="1">
    <source>
        <dbReference type="SAM" id="Phobius"/>
    </source>
</evidence>
<dbReference type="Proteomes" id="UP000198393">
    <property type="component" value="Unassembled WGS sequence"/>
</dbReference>
<sequence>MANPNEVFRSNTLMIFIPVLFFGTALILRSREDLSVLIWILIAIGAFLTLALVLSFTTIIIKDQEIGIKNLKKSHWINKRDIVKHQRKTSFTKGIETVVWKIHLKSGEVVSISSDLIKEQEELKQSLDQFLKNSPKK</sequence>
<dbReference type="EMBL" id="FZPD01000003">
    <property type="protein sequence ID" value="SNT00836.1"/>
    <property type="molecule type" value="Genomic_DNA"/>
</dbReference>
<gene>
    <name evidence="2" type="ORF">SAMN05421640_1987</name>
</gene>
<dbReference type="RefSeq" id="WP_089356703.1">
    <property type="nucleotide sequence ID" value="NZ_FZPD01000003.1"/>
</dbReference>
<organism evidence="2 3">
    <name type="scientific">Ekhidna lutea</name>
    <dbReference type="NCBI Taxonomy" id="447679"/>
    <lineage>
        <taxon>Bacteria</taxon>
        <taxon>Pseudomonadati</taxon>
        <taxon>Bacteroidota</taxon>
        <taxon>Cytophagia</taxon>
        <taxon>Cytophagales</taxon>
        <taxon>Reichenbachiellaceae</taxon>
        <taxon>Ekhidna</taxon>
    </lineage>
</organism>
<proteinExistence type="predicted"/>
<keyword evidence="3" id="KW-1185">Reference proteome</keyword>
<accession>A0A239J484</accession>
<keyword evidence="1" id="KW-0812">Transmembrane</keyword>
<evidence type="ECO:0000313" key="3">
    <source>
        <dbReference type="Proteomes" id="UP000198393"/>
    </source>
</evidence>
<feature type="transmembrane region" description="Helical" evidence="1">
    <location>
        <begin position="12"/>
        <end position="30"/>
    </location>
</feature>
<evidence type="ECO:0008006" key="4">
    <source>
        <dbReference type="Google" id="ProtNLM"/>
    </source>
</evidence>
<protein>
    <recommendedName>
        <fullName evidence="4">PH domain-containing protein</fullName>
    </recommendedName>
</protein>